<dbReference type="PROSITE" id="PS52019">
    <property type="entry name" value="PKS_MFAS_DH"/>
    <property type="match status" value="1"/>
</dbReference>
<dbReference type="InterPro" id="IPR001227">
    <property type="entry name" value="Ac_transferase_dom_sf"/>
</dbReference>
<dbReference type="PANTHER" id="PTHR43775">
    <property type="entry name" value="FATTY ACID SYNTHASE"/>
    <property type="match status" value="1"/>
</dbReference>
<dbReference type="SMART" id="SM00825">
    <property type="entry name" value="PKS_KS"/>
    <property type="match status" value="1"/>
</dbReference>
<dbReference type="GO" id="GO:0030639">
    <property type="term" value="P:polyketide biosynthetic process"/>
    <property type="evidence" value="ECO:0007669"/>
    <property type="project" value="UniProtKB-ARBA"/>
</dbReference>
<dbReference type="InterPro" id="IPR050091">
    <property type="entry name" value="PKS_NRPS_Biosynth_Enz"/>
</dbReference>
<dbReference type="Pfam" id="PF00550">
    <property type="entry name" value="PP-binding"/>
    <property type="match status" value="1"/>
</dbReference>
<dbReference type="EMBL" id="PDLN01000002">
    <property type="protein sequence ID" value="RDW92310.1"/>
    <property type="molecule type" value="Genomic_DNA"/>
</dbReference>
<dbReference type="Pfam" id="PF08240">
    <property type="entry name" value="ADH_N"/>
    <property type="match status" value="1"/>
</dbReference>
<dbReference type="InterPro" id="IPR006162">
    <property type="entry name" value="Ppantetheine_attach_site"/>
</dbReference>
<feature type="active site" description="Proton donor; for dehydratase activity" evidence="7">
    <location>
        <position position="1147"/>
    </location>
</feature>
<dbReference type="Gene3D" id="3.10.129.110">
    <property type="entry name" value="Polyketide synthase dehydratase"/>
    <property type="match status" value="1"/>
</dbReference>
<dbReference type="Pfam" id="PF08659">
    <property type="entry name" value="KR"/>
    <property type="match status" value="1"/>
</dbReference>
<dbReference type="Pfam" id="PF23114">
    <property type="entry name" value="NAD-bd_HRPKS_sdrA"/>
    <property type="match status" value="1"/>
</dbReference>
<dbReference type="PROSITE" id="PS00012">
    <property type="entry name" value="PHOSPHOPANTETHEINE"/>
    <property type="match status" value="1"/>
</dbReference>
<proteinExistence type="predicted"/>
<name>A0A3D8T1A8_9HELO</name>
<dbReference type="SMART" id="SM00822">
    <property type="entry name" value="PKS_KR"/>
    <property type="match status" value="1"/>
</dbReference>
<dbReference type="Gene3D" id="3.40.50.720">
    <property type="entry name" value="NAD(P)-binding Rossmann-like Domain"/>
    <property type="match status" value="3"/>
</dbReference>
<dbReference type="Gene3D" id="3.40.47.10">
    <property type="match status" value="1"/>
</dbReference>
<keyword evidence="12" id="KW-1185">Reference proteome</keyword>
<dbReference type="InterPro" id="IPR049552">
    <property type="entry name" value="PKS_DH_N"/>
</dbReference>
<dbReference type="GO" id="GO:0016491">
    <property type="term" value="F:oxidoreductase activity"/>
    <property type="evidence" value="ECO:0007669"/>
    <property type="project" value="InterPro"/>
</dbReference>
<evidence type="ECO:0000256" key="2">
    <source>
        <dbReference type="ARBA" id="ARBA00022553"/>
    </source>
</evidence>
<dbReference type="SUPFAM" id="SSF55048">
    <property type="entry name" value="Probable ACP-binding domain of malonyl-CoA ACP transacylase"/>
    <property type="match status" value="1"/>
</dbReference>
<dbReference type="PROSITE" id="PS52004">
    <property type="entry name" value="KS3_2"/>
    <property type="match status" value="1"/>
</dbReference>
<evidence type="ECO:0000259" key="10">
    <source>
        <dbReference type="PROSITE" id="PS52019"/>
    </source>
</evidence>
<evidence type="ECO:0000256" key="3">
    <source>
        <dbReference type="ARBA" id="ARBA00022679"/>
    </source>
</evidence>
<dbReference type="InterPro" id="IPR014030">
    <property type="entry name" value="Ketoacyl_synth_N"/>
</dbReference>
<sequence length="2383" mass="259409">MSSQKQYVQEPVAIVGLACRLPGHSDSPTALWKFLERGGIAINDPPKSRFNFKGHYDGSTKPGTMRPPGGMFIETVDPADFDAQFFRIPKIDATAMDPQQRQLLEVVYEGLENAGITLEDLDGTSVGCFIGSYAVDYGDMQARDPINKPPGFSVGIGRAILSNRISHFLNIKGPSMTIDTACSGSLVGLDVACRYLSTGEINGAIVGASQLFLTPEHVMDTGAIKQAHTLTGKCHTFDAKADGYIKAEAVNVLILKRLVDAVRDGDPIRAVIRGSATNSDGNTPGIASPSAEAQSSAIRAAYKNAGISNLNDTLYLECHGTGTLAGDPIETNGVSNVFAPSRSLDNPLLIGSIKSNIGHSEPAAGVSGVLKAVLAIEHDFIPGNPTFVTPNPKIDMKALKVRAFRTKIPWPKAPIRRASVNSFGYGGSNAHVILDDAKSFLKTSVQSHVSSFISNFDDLYGDDDDESTQPFVLVFSANDESSLRAYCTALSNHLMNPGVNVKLQDLSYTLSERRSQHFHRAYVIAHSTELDESSFVFGKKNSEALRIGFVFTGQGAQWPKMGREIVEHFPSAKPLLQRLDQALQTLKTPPTWSLLAELVEPRDAEHMRRPEFSQPLVTALQLVLLEIFNNWGVNAQCVIGHSSGEIAAACAAGLLTQEESIKIAYLRGQAAIDCLGDSVTSVGMMAVGLGPEKVESYLAGSGVQIACYNSSDSVTLSGQIAELEAIKAQLTEDKYFARLLQVNLAYHSNFMAEIGKHYNSLLSDACEKPLPGSEDVSMFSSVTGQLLDRATDAQYWTDNMVSPVRFAQACKEMLSGKGKQGADFLIELGPSGALAGPVGQIKKLLASGGTNIQYSPALTRGTGSIKALFDTAGKLFLAGGSINLLKVNQDKSTPTQRPAVIVDLPNYVWNHSTKYWQETQSSRDWRYRQFCHHDLLGSKILGTSWEAPSWNNVLRLENVPWLQDHKMGSDILMPASGFISMAVEAIYQLSQSINPNEEITSAEQLCYRLRNVKFDKALVLEHGAESFIKLTMSPHPGSKKLWYDFTVTSSKDDAEMEHCTGLIRLQEPLKACASKTDLAPLKYPTPANLWYRAVNEAGYGFGPQFQKQIAVESTAGQRASRSQVSLVQPLSAFSPQSEYPMHPACMDGCFQTVTPALWAGDRTAINAVLVPAVVDDLVINAVQTNAESAISIATSGYTGRGRLDEAKSYLSGCSIYDSSNGNLLMQLTGLRYHKLDAGKDANAHQTYNHSIWKPDISLATQDQLASITSSVSSSKIQQAIDLIAHKKPNLKILEVQLSTIENSDMTSYWFEGGDKPSRAAYHDYLFVASNPKVLLGVQEAYAAERNTEFSLLDITKAESTLARTDFDLVLIRFPEITEEVLKVVAENTRKFLSPEGFALFVEQRISDMQSDSDDSSTVVVTAPNHSQSLDEAQFSSALGLSGFGDVRVLSCETVASAFLSGLAPEQTEKITSSSIEVFHLTEETDVVSETKKHLAQYGWTIANHKQSCTELQPKSTVLVMDETSHPLFASVSKQQWDLIKELITRGCKILWVTKGSQFKVTEPDYALVHGLFRTVRAEDPSLSLTTLDVDSKDSPAEIALAINRMLNTLSRPTPKEHVDYEYAIRNGTFHVSRVLPDGPVNTFKTEEVHGAAPIAKALHDIETVARMRAERVGTLDLQFVELSTKEIPVEEGKVEVEIHAIGLNFKDVAVTMGIVPENEEVLGCEGAGIVRRVGKGVDGFKPGDRVAVGANGCFANRNVIWKEQVHLLPDWLSFEDAATIPLVYSTSMYALFDTAGLKKGQSVLIHSAAGGVGIAAIQLAQYVGAEIYVTVGADEKRKYLAETFGIPPERMFSSRNTDFGAQIMKVTQGKGIDVILNSLTGELLDESWRICADAGILVEIGKRDMVDRNYLSMEPFDRNCSYRAVDWSHKSISLPLVASVLSRVFDLVEKKHITPIRPITTFAYDSIPASFSLIRSGKHMGKIIITEGKDANPVLPVRPAVRKLALRSEVSYLIVGGLKGLCGSLAVHMAQQGAKHLVIMSRSGCSDEKSQGIIAQCTALGCDVQEAKADVSNEEDVRRVFKDATPPIAGIVQGAMVLRDTPYEIMTVEDFHAVITSKVQGTWNLHRVCAEMEKTQPLDFFTLLSSISGIEGKAGQANYAAANVFLDAFAIYRQSLGLAANSLNLGVIEDVGYVAEQTEAWIETHFDRRHWTYINEAVLRKMLSYSILQQIDPISKSSSGQLITGIAVPQPPNSNLIQDARFAAMFISNEAAEASSKSNNDSKHLQEFFLLYRSSGEPGAVLNSAVEVLNKQLQKMLGLEEPLEPAKSLSAYGLDSLSAVELRNWVRAEIGAELTMLEVVNSASLFALGEKIITKLGPVAAKD</sequence>
<feature type="region of interest" description="C-terminal hotdog fold" evidence="7">
    <location>
        <begin position="1082"/>
        <end position="1241"/>
    </location>
</feature>
<evidence type="ECO:0000313" key="12">
    <source>
        <dbReference type="Proteomes" id="UP000256328"/>
    </source>
</evidence>
<keyword evidence="1" id="KW-0596">Phosphopantetheine</keyword>
<dbReference type="InterPro" id="IPR020841">
    <property type="entry name" value="PKS_Beta-ketoAc_synthase_dom"/>
</dbReference>
<dbReference type="InterPro" id="IPR049551">
    <property type="entry name" value="PKS_DH_C"/>
</dbReference>
<feature type="domain" description="Carrier" evidence="8">
    <location>
        <begin position="2300"/>
        <end position="2376"/>
    </location>
</feature>
<keyword evidence="4" id="KW-0521">NADP</keyword>
<dbReference type="Gene3D" id="3.40.366.10">
    <property type="entry name" value="Malonyl-Coenzyme A Acyl Carrier Protein, domain 2"/>
    <property type="match status" value="1"/>
</dbReference>
<dbReference type="Pfam" id="PF16197">
    <property type="entry name" value="KAsynt_C_assoc"/>
    <property type="match status" value="1"/>
</dbReference>
<dbReference type="Pfam" id="PF21089">
    <property type="entry name" value="PKS_DH_N"/>
    <property type="match status" value="1"/>
</dbReference>
<gene>
    <name evidence="11" type="ORF">BP5796_01704</name>
</gene>
<dbReference type="InterPro" id="IPR020806">
    <property type="entry name" value="PKS_PP-bd"/>
</dbReference>
<dbReference type="InterPro" id="IPR016039">
    <property type="entry name" value="Thiolase-like"/>
</dbReference>
<dbReference type="Pfam" id="PF00109">
    <property type="entry name" value="ketoacyl-synt"/>
    <property type="match status" value="1"/>
</dbReference>
<dbReference type="InterPro" id="IPR032821">
    <property type="entry name" value="PKS_assoc"/>
</dbReference>
<dbReference type="SUPFAM" id="SSF51735">
    <property type="entry name" value="NAD(P)-binding Rossmann-fold domains"/>
    <property type="match status" value="2"/>
</dbReference>
<dbReference type="SUPFAM" id="SSF47336">
    <property type="entry name" value="ACP-like"/>
    <property type="match status" value="1"/>
</dbReference>
<dbReference type="Gene3D" id="3.90.180.10">
    <property type="entry name" value="Medium-chain alcohol dehydrogenases, catalytic domain"/>
    <property type="match status" value="1"/>
</dbReference>
<evidence type="ECO:0000259" key="9">
    <source>
        <dbReference type="PROSITE" id="PS52004"/>
    </source>
</evidence>
<dbReference type="OrthoDB" id="329835at2759"/>
<evidence type="ECO:0000256" key="1">
    <source>
        <dbReference type="ARBA" id="ARBA00022450"/>
    </source>
</evidence>
<evidence type="ECO:0000259" key="8">
    <source>
        <dbReference type="PROSITE" id="PS50075"/>
    </source>
</evidence>
<keyword evidence="2" id="KW-0597">Phosphoprotein</keyword>
<comment type="caution">
    <text evidence="11">The sequence shown here is derived from an EMBL/GenBank/DDBJ whole genome shotgun (WGS) entry which is preliminary data.</text>
</comment>
<dbReference type="Proteomes" id="UP000256328">
    <property type="component" value="Unassembled WGS sequence"/>
</dbReference>
<dbReference type="InterPro" id="IPR013149">
    <property type="entry name" value="ADH-like_C"/>
</dbReference>
<dbReference type="InterPro" id="IPR013968">
    <property type="entry name" value="PKS_KR"/>
</dbReference>
<evidence type="ECO:0000256" key="6">
    <source>
        <dbReference type="ARBA" id="ARBA00023315"/>
    </source>
</evidence>
<dbReference type="Pfam" id="PF02801">
    <property type="entry name" value="Ketoacyl-synt_C"/>
    <property type="match status" value="1"/>
</dbReference>
<dbReference type="GO" id="GO:0006633">
    <property type="term" value="P:fatty acid biosynthetic process"/>
    <property type="evidence" value="ECO:0007669"/>
    <property type="project" value="TreeGrafter"/>
</dbReference>
<keyword evidence="3" id="KW-0808">Transferase</keyword>
<dbReference type="SMART" id="SM00829">
    <property type="entry name" value="PKS_ER"/>
    <property type="match status" value="1"/>
</dbReference>
<dbReference type="FunFam" id="3.40.50.720:FF:000209">
    <property type="entry name" value="Polyketide synthase Pks12"/>
    <property type="match status" value="1"/>
</dbReference>
<feature type="region of interest" description="N-terminal hotdog fold" evidence="7">
    <location>
        <begin position="933"/>
        <end position="1070"/>
    </location>
</feature>
<dbReference type="PROSITE" id="PS50075">
    <property type="entry name" value="CARRIER"/>
    <property type="match status" value="1"/>
</dbReference>
<dbReference type="SUPFAM" id="SSF53901">
    <property type="entry name" value="Thiolase-like"/>
    <property type="match status" value="1"/>
</dbReference>
<dbReference type="InterPro" id="IPR057326">
    <property type="entry name" value="KR_dom"/>
</dbReference>
<reference evidence="11 12" key="1">
    <citation type="journal article" date="2018" name="IMA Fungus">
        <title>IMA Genome-F 9: Draft genome sequence of Annulohypoxylon stygium, Aspergillus mulundensis, Berkeleyomyces basicola (syn. Thielaviopsis basicola), Ceratocystis smalleyi, two Cercospora beticola strains, Coleophoma cylindrospora, Fusarium fracticaudum, Phialophora cf. hyalina, and Morchella septimelata.</title>
        <authorList>
            <person name="Wingfield B.D."/>
            <person name="Bills G.F."/>
            <person name="Dong Y."/>
            <person name="Huang W."/>
            <person name="Nel W.J."/>
            <person name="Swalarsk-Parry B.S."/>
            <person name="Vaghefi N."/>
            <person name="Wilken P.M."/>
            <person name="An Z."/>
            <person name="de Beer Z.W."/>
            <person name="De Vos L."/>
            <person name="Chen L."/>
            <person name="Duong T.A."/>
            <person name="Gao Y."/>
            <person name="Hammerbacher A."/>
            <person name="Kikkert J.R."/>
            <person name="Li Y."/>
            <person name="Li H."/>
            <person name="Li K."/>
            <person name="Li Q."/>
            <person name="Liu X."/>
            <person name="Ma X."/>
            <person name="Naidoo K."/>
            <person name="Pethybridge S.J."/>
            <person name="Sun J."/>
            <person name="Steenkamp E.T."/>
            <person name="van der Nest M.A."/>
            <person name="van Wyk S."/>
            <person name="Wingfield M.J."/>
            <person name="Xiong C."/>
            <person name="Yue Q."/>
            <person name="Zhang X."/>
        </authorList>
    </citation>
    <scope>NUCLEOTIDE SEQUENCE [LARGE SCALE GENOMIC DNA]</scope>
    <source>
        <strain evidence="11 12">BP5796</strain>
    </source>
</reference>
<keyword evidence="6" id="KW-0012">Acyltransferase</keyword>
<dbReference type="InterPro" id="IPR016036">
    <property type="entry name" value="Malonyl_transacylase_ACP-bd"/>
</dbReference>
<accession>A0A3D8T1A8</accession>
<feature type="domain" description="PKS/mFAS DH" evidence="10">
    <location>
        <begin position="933"/>
        <end position="1241"/>
    </location>
</feature>
<keyword evidence="5" id="KW-0511">Multifunctional enzyme</keyword>
<dbReference type="SUPFAM" id="SSF52151">
    <property type="entry name" value="FabD/lysophospholipase-like"/>
    <property type="match status" value="1"/>
</dbReference>
<dbReference type="InterPro" id="IPR036291">
    <property type="entry name" value="NAD(P)-bd_dom_sf"/>
</dbReference>
<dbReference type="InterPro" id="IPR020843">
    <property type="entry name" value="ER"/>
</dbReference>
<protein>
    <submittedName>
        <fullName evidence="11">Uncharacterized protein</fullName>
    </submittedName>
</protein>
<dbReference type="GO" id="GO:0004312">
    <property type="term" value="F:fatty acid synthase activity"/>
    <property type="evidence" value="ECO:0007669"/>
    <property type="project" value="TreeGrafter"/>
</dbReference>
<dbReference type="PANTHER" id="PTHR43775:SF18">
    <property type="entry name" value="ENZYME, PUTATIVE (JCVI)-RELATED"/>
    <property type="match status" value="1"/>
</dbReference>
<dbReference type="SMART" id="SM00823">
    <property type="entry name" value="PKS_PP"/>
    <property type="match status" value="1"/>
</dbReference>
<dbReference type="SMART" id="SM00827">
    <property type="entry name" value="PKS_AT"/>
    <property type="match status" value="1"/>
</dbReference>
<dbReference type="CDD" id="cd05195">
    <property type="entry name" value="enoyl_red"/>
    <property type="match status" value="1"/>
</dbReference>
<dbReference type="InterPro" id="IPR009081">
    <property type="entry name" value="PP-bd_ACP"/>
</dbReference>
<dbReference type="GO" id="GO:1901336">
    <property type="term" value="P:lactone biosynthetic process"/>
    <property type="evidence" value="ECO:0007669"/>
    <property type="project" value="UniProtKB-ARBA"/>
</dbReference>
<evidence type="ECO:0000256" key="4">
    <source>
        <dbReference type="ARBA" id="ARBA00022857"/>
    </source>
</evidence>
<dbReference type="Gene3D" id="3.30.70.3290">
    <property type="match status" value="1"/>
</dbReference>
<dbReference type="InterPro" id="IPR049900">
    <property type="entry name" value="PKS_mFAS_DH"/>
</dbReference>
<evidence type="ECO:0000256" key="7">
    <source>
        <dbReference type="PROSITE-ProRule" id="PRU01363"/>
    </source>
</evidence>
<dbReference type="InterPro" id="IPR013154">
    <property type="entry name" value="ADH-like_N"/>
</dbReference>
<dbReference type="CDD" id="cd00833">
    <property type="entry name" value="PKS"/>
    <property type="match status" value="1"/>
</dbReference>
<dbReference type="SUPFAM" id="SSF50129">
    <property type="entry name" value="GroES-like"/>
    <property type="match status" value="1"/>
</dbReference>
<dbReference type="InterPro" id="IPR020807">
    <property type="entry name" value="PKS_DH"/>
</dbReference>
<dbReference type="Pfam" id="PF00107">
    <property type="entry name" value="ADH_zinc_N"/>
    <property type="match status" value="1"/>
</dbReference>
<feature type="active site" description="Proton acceptor; for dehydratase activity" evidence="7">
    <location>
        <position position="965"/>
    </location>
</feature>
<dbReference type="Gene3D" id="1.10.1200.10">
    <property type="entry name" value="ACP-like"/>
    <property type="match status" value="1"/>
</dbReference>
<organism evidence="11 12">
    <name type="scientific">Coleophoma crateriformis</name>
    <dbReference type="NCBI Taxonomy" id="565419"/>
    <lineage>
        <taxon>Eukaryota</taxon>
        <taxon>Fungi</taxon>
        <taxon>Dikarya</taxon>
        <taxon>Ascomycota</taxon>
        <taxon>Pezizomycotina</taxon>
        <taxon>Leotiomycetes</taxon>
        <taxon>Helotiales</taxon>
        <taxon>Dermateaceae</taxon>
        <taxon>Coleophoma</taxon>
    </lineage>
</organism>
<dbReference type="InterPro" id="IPR011032">
    <property type="entry name" value="GroES-like_sf"/>
</dbReference>
<dbReference type="InterPro" id="IPR016035">
    <property type="entry name" value="Acyl_Trfase/lysoPLipase"/>
</dbReference>
<dbReference type="InterPro" id="IPR056501">
    <property type="entry name" value="NAD-bd_HRPKS_sdrA"/>
</dbReference>
<dbReference type="InterPro" id="IPR042104">
    <property type="entry name" value="PKS_dehydratase_sf"/>
</dbReference>
<dbReference type="Pfam" id="PF14765">
    <property type="entry name" value="PS-DH"/>
    <property type="match status" value="1"/>
</dbReference>
<dbReference type="InterPro" id="IPR014043">
    <property type="entry name" value="Acyl_transferase_dom"/>
</dbReference>
<evidence type="ECO:0000256" key="5">
    <source>
        <dbReference type="ARBA" id="ARBA00023268"/>
    </source>
</evidence>
<dbReference type="Pfam" id="PF00698">
    <property type="entry name" value="Acyl_transf_1"/>
    <property type="match status" value="1"/>
</dbReference>
<feature type="domain" description="Ketosynthase family 3 (KS3)" evidence="9">
    <location>
        <begin position="9"/>
        <end position="436"/>
    </location>
</feature>
<dbReference type="GO" id="GO:0031177">
    <property type="term" value="F:phosphopantetheine binding"/>
    <property type="evidence" value="ECO:0007669"/>
    <property type="project" value="InterPro"/>
</dbReference>
<dbReference type="InterPro" id="IPR014031">
    <property type="entry name" value="Ketoacyl_synth_C"/>
</dbReference>
<dbReference type="SMART" id="SM00826">
    <property type="entry name" value="PKS_DH"/>
    <property type="match status" value="1"/>
</dbReference>
<evidence type="ECO:0000313" key="11">
    <source>
        <dbReference type="EMBL" id="RDW92310.1"/>
    </source>
</evidence>
<dbReference type="InterPro" id="IPR036736">
    <property type="entry name" value="ACP-like_sf"/>
</dbReference>